<dbReference type="KEGG" id="pmua:114596250"/>
<feature type="region of interest" description="Disordered" evidence="3">
    <location>
        <begin position="314"/>
        <end position="356"/>
    </location>
</feature>
<evidence type="ECO:0000256" key="2">
    <source>
        <dbReference type="ARBA" id="ARBA00023242"/>
    </source>
</evidence>
<dbReference type="CTD" id="139105"/>
<feature type="region of interest" description="Disordered" evidence="3">
    <location>
        <begin position="374"/>
        <end position="402"/>
    </location>
</feature>
<dbReference type="OrthoDB" id="8958408at2759"/>
<sequence length="748" mass="82648">MKARYLGYIAVHAEDDDNTVIIDDSEMEDTENGPETQGKCDGRYVTHLTYEGNEDLLDMEEQAGSQENLSTSAPRLSRNPEQMELVYLRKRRRLASSLMGMRAKEPEYEDGDVIYEYDPDDECGSVVSETSCAGDQQKTLMEVLNYCQAMYDAILKLDEKFESLHRKVSEMQHTRLKPLLLKPRPLRFTYRSPRNLLPGKIRIQKATERKPSQILPPGHGCQSQPMKVKLQRAPILTRSAVKPVSHTLQPESQPPVHRQSPPLPTIVSTRSLCPPFNVASDMPNIPSQTNLATLVNESSVTVASLAIASPVVSSVASTPPAANLERNNRTVTYKTSPGSRSIRNEPPSSSSVSASSAVASSRLLNAPVTANKMRDLPSQASLSTTQASLSTTDGPAQVESSAVPSPVILPQTSLERKKTLVTYRTSTGGTDISNEVPSSSSMSHNFEFIGDPKRNVKVLGNYLMKAWQKTVPKYAARYLVRVLFPKETLLCSVMGTRARGRRTLDPNKVAAIREFLAAYFPSYDLSERGKDWKTCITNVNAMIRCLRYESKTSPITEGKEKAPEAPDTSMCVDLIDIEEESDINSQTSSISNQLQNSTGDNNKNAPSSSEPPSLEPMAHLGNPSRNVQLPFSVIFAAKGKTRPELSARYLIRHLFTENILIKSNVYGNLDRGTHPLDCNKINALRDFLQETYPSFELKETGYDWKACVAAINSTIRSLRFDHKKASSGVQSKVSAKAPPLSRSSKCSL</sequence>
<feature type="domain" description="BEN" evidence="4">
    <location>
        <begin position="453"/>
        <end position="553"/>
    </location>
</feature>
<keyword evidence="2" id="KW-0539">Nucleus</keyword>
<feature type="region of interest" description="Disordered" evidence="3">
    <location>
        <begin position="582"/>
        <end position="621"/>
    </location>
</feature>
<organism evidence="5 6">
    <name type="scientific">Podarcis muralis</name>
    <name type="common">Wall lizard</name>
    <name type="synonym">Lacerta muralis</name>
    <dbReference type="NCBI Taxonomy" id="64176"/>
    <lineage>
        <taxon>Eukaryota</taxon>
        <taxon>Metazoa</taxon>
        <taxon>Chordata</taxon>
        <taxon>Craniata</taxon>
        <taxon>Vertebrata</taxon>
        <taxon>Euteleostomi</taxon>
        <taxon>Lepidosauria</taxon>
        <taxon>Squamata</taxon>
        <taxon>Bifurcata</taxon>
        <taxon>Unidentata</taxon>
        <taxon>Episquamata</taxon>
        <taxon>Laterata</taxon>
        <taxon>Lacertibaenia</taxon>
        <taxon>Lacertidae</taxon>
        <taxon>Podarcis</taxon>
    </lineage>
</organism>
<dbReference type="PROSITE" id="PS51457">
    <property type="entry name" value="BEN"/>
    <property type="match status" value="2"/>
</dbReference>
<dbReference type="InterPro" id="IPR018379">
    <property type="entry name" value="BEN_domain"/>
</dbReference>
<gene>
    <name evidence="5" type="primary">BEND2</name>
</gene>
<feature type="compositionally biased region" description="Polar residues" evidence="3">
    <location>
        <begin position="583"/>
        <end position="605"/>
    </location>
</feature>
<feature type="compositionally biased region" description="Low complexity" evidence="3">
    <location>
        <begin position="378"/>
        <end position="392"/>
    </location>
</feature>
<name>A0A670IET5_PODMU</name>
<dbReference type="GO" id="GO:0003677">
    <property type="term" value="F:DNA binding"/>
    <property type="evidence" value="ECO:0007669"/>
    <property type="project" value="InterPro"/>
</dbReference>
<dbReference type="GeneID" id="114596250"/>
<dbReference type="RefSeq" id="XP_028583417.1">
    <property type="nucleotide sequence ID" value="XM_028727584.1"/>
</dbReference>
<dbReference type="Proteomes" id="UP000472272">
    <property type="component" value="Chromosome 4"/>
</dbReference>
<reference evidence="5" key="2">
    <citation type="submission" date="2025-08" db="UniProtKB">
        <authorList>
            <consortium name="Ensembl"/>
        </authorList>
    </citation>
    <scope>IDENTIFICATION</scope>
</reference>
<accession>A0A670IET5</accession>
<evidence type="ECO:0000256" key="3">
    <source>
        <dbReference type="SAM" id="MobiDB-lite"/>
    </source>
</evidence>
<proteinExistence type="predicted"/>
<feature type="compositionally biased region" description="Low complexity" evidence="3">
    <location>
        <begin position="606"/>
        <end position="616"/>
    </location>
</feature>
<dbReference type="AlphaFoldDB" id="A0A670IET5"/>
<dbReference type="Pfam" id="PF10523">
    <property type="entry name" value="BEN"/>
    <property type="match status" value="2"/>
</dbReference>
<feature type="compositionally biased region" description="Polar residues" evidence="3">
    <location>
        <begin position="329"/>
        <end position="341"/>
    </location>
</feature>
<dbReference type="Ensembl" id="ENSPMRT00000010883.1">
    <property type="protein sequence ID" value="ENSPMRP00000010214.1"/>
    <property type="gene ID" value="ENSPMRG00000006808.1"/>
</dbReference>
<evidence type="ECO:0000313" key="5">
    <source>
        <dbReference type="Ensembl" id="ENSPMRP00000010214.1"/>
    </source>
</evidence>
<comment type="subcellular location">
    <subcellularLocation>
        <location evidence="1">Nucleus</location>
    </subcellularLocation>
</comment>
<dbReference type="OMA" id="YDYSADY"/>
<protein>
    <submittedName>
        <fullName evidence="5">BEN domain containing 2</fullName>
    </submittedName>
</protein>
<evidence type="ECO:0000259" key="4">
    <source>
        <dbReference type="PROSITE" id="PS51457"/>
    </source>
</evidence>
<keyword evidence="6" id="KW-1185">Reference proteome</keyword>
<dbReference type="SMART" id="SM01025">
    <property type="entry name" value="BEN"/>
    <property type="match status" value="2"/>
</dbReference>
<dbReference type="GeneTree" id="ENSGT00940000163807"/>
<reference evidence="5 6" key="1">
    <citation type="journal article" date="2019" name="Proc. Natl. Acad. Sci. U.S.A.">
        <title>Regulatory changes in pterin and carotenoid genes underlie balanced color polymorphisms in the wall lizard.</title>
        <authorList>
            <person name="Andrade P."/>
            <person name="Pinho C."/>
            <person name="Perez I de Lanuza G."/>
            <person name="Afonso S."/>
            <person name="Brejcha J."/>
            <person name="Rubin C.J."/>
            <person name="Wallerman O."/>
            <person name="Pereira P."/>
            <person name="Sabatino S.J."/>
            <person name="Bellati A."/>
            <person name="Pellitteri-Rosa D."/>
            <person name="Bosakova Z."/>
            <person name="Bunikis I."/>
            <person name="Carretero M.A."/>
            <person name="Feiner N."/>
            <person name="Marsik P."/>
            <person name="Pauperio F."/>
            <person name="Salvi D."/>
            <person name="Soler L."/>
            <person name="While G.M."/>
            <person name="Uller T."/>
            <person name="Font E."/>
            <person name="Andersson L."/>
            <person name="Carneiro M."/>
        </authorList>
    </citation>
    <scope>NUCLEOTIDE SEQUENCE</scope>
</reference>
<dbReference type="PANTHER" id="PTHR47305">
    <property type="entry name" value="BEN DOMAIN-CONTAINING PROTEIN 2"/>
    <property type="match status" value="1"/>
</dbReference>
<feature type="domain" description="BEN" evidence="4">
    <location>
        <begin position="624"/>
        <end position="722"/>
    </location>
</feature>
<evidence type="ECO:0000313" key="6">
    <source>
        <dbReference type="Proteomes" id="UP000472272"/>
    </source>
</evidence>
<dbReference type="PANTHER" id="PTHR47305:SF1">
    <property type="entry name" value="BEN DOMAIN-CONTAINING PROTEIN"/>
    <property type="match status" value="1"/>
</dbReference>
<dbReference type="GO" id="GO:0005634">
    <property type="term" value="C:nucleus"/>
    <property type="evidence" value="ECO:0007669"/>
    <property type="project" value="UniProtKB-SubCell"/>
</dbReference>
<reference evidence="5" key="3">
    <citation type="submission" date="2025-09" db="UniProtKB">
        <authorList>
            <consortium name="Ensembl"/>
        </authorList>
    </citation>
    <scope>IDENTIFICATION</scope>
</reference>
<evidence type="ECO:0000256" key="1">
    <source>
        <dbReference type="ARBA" id="ARBA00004123"/>
    </source>
</evidence>